<evidence type="ECO:0000256" key="1">
    <source>
        <dbReference type="SAM" id="SignalP"/>
    </source>
</evidence>
<reference evidence="2" key="1">
    <citation type="submission" date="2023-06" db="EMBL/GenBank/DDBJ databases">
        <title>Cytophagales bacterium Strain LB-30, isolated from soil.</title>
        <authorList>
            <person name="Liu B."/>
        </authorList>
    </citation>
    <scope>NUCLEOTIDE SEQUENCE</scope>
    <source>
        <strain evidence="2">LB-30</strain>
    </source>
</reference>
<gene>
    <name evidence="2" type="ORF">QWY31_03485</name>
</gene>
<dbReference type="Proteomes" id="UP001168552">
    <property type="component" value="Unassembled WGS sequence"/>
</dbReference>
<accession>A0ABT8F267</accession>
<proteinExistence type="predicted"/>
<name>A0ABT8F267_9BACT</name>
<protein>
    <submittedName>
        <fullName evidence="2">Uncharacterized protein</fullName>
    </submittedName>
</protein>
<evidence type="ECO:0000313" key="3">
    <source>
        <dbReference type="Proteomes" id="UP001168552"/>
    </source>
</evidence>
<comment type="caution">
    <text evidence="2">The sequence shown here is derived from an EMBL/GenBank/DDBJ whole genome shotgun (WGS) entry which is preliminary data.</text>
</comment>
<feature type="signal peptide" evidence="1">
    <location>
        <begin position="1"/>
        <end position="21"/>
    </location>
</feature>
<organism evidence="2 3">
    <name type="scientific">Shiella aurantiaca</name>
    <dbReference type="NCBI Taxonomy" id="3058365"/>
    <lineage>
        <taxon>Bacteria</taxon>
        <taxon>Pseudomonadati</taxon>
        <taxon>Bacteroidota</taxon>
        <taxon>Cytophagia</taxon>
        <taxon>Cytophagales</taxon>
        <taxon>Shiellaceae</taxon>
        <taxon>Shiella</taxon>
    </lineage>
</organism>
<dbReference type="EMBL" id="JAUHJS010000002">
    <property type="protein sequence ID" value="MDN4164547.1"/>
    <property type="molecule type" value="Genomic_DNA"/>
</dbReference>
<evidence type="ECO:0000313" key="2">
    <source>
        <dbReference type="EMBL" id="MDN4164547.1"/>
    </source>
</evidence>
<dbReference type="RefSeq" id="WP_320003076.1">
    <property type="nucleotide sequence ID" value="NZ_JAUHJS010000002.1"/>
</dbReference>
<feature type="chain" id="PRO_5047217505" evidence="1">
    <location>
        <begin position="22"/>
        <end position="235"/>
    </location>
</feature>
<sequence length="235" mass="26249">MKYTNVLALFLVLLLFGCVVEDDRTPPCTKWEVQINNPEASVKIENGKLIVDIPNPTSFTDVRLVQVQQNELHAVVGAWFNGTIEAQSSNEEKAYAEMRFSFAYQANIPNSFVGMAVTSEGALKGYVDDKRVYSARGGNYFFYAEGTSAVFETNHELNPQAISPISASSKVFYIDFGVDPAISHFNPIASLHAELDFVKFGDRVLTPFDESQMKEKDKKGLGFVWDDFECNSLKD</sequence>
<keyword evidence="1" id="KW-0732">Signal</keyword>
<dbReference type="PROSITE" id="PS51257">
    <property type="entry name" value="PROKAR_LIPOPROTEIN"/>
    <property type="match status" value="1"/>
</dbReference>
<keyword evidence="3" id="KW-1185">Reference proteome</keyword>